<name>A0A432NE55_9HYPH</name>
<evidence type="ECO:0000313" key="5">
    <source>
        <dbReference type="Proteomes" id="UP000219972"/>
    </source>
</evidence>
<reference evidence="4 6" key="1">
    <citation type="journal article" date="2015" name="Int. J. Syst. Evol. Microbiol.">
        <title>Rhizobium anhuiense sp. nov., isolated from effective nodules of Vicia faba and Pisum sativum.</title>
        <authorList>
            <person name="Zhang Y.J."/>
            <person name="Zheng W.T."/>
            <person name="Everall I."/>
            <person name="Young J.P."/>
            <person name="Zhang X.X."/>
            <person name="Tian C.F."/>
            <person name="Sui X.H."/>
            <person name="Wang E.T."/>
            <person name="Chen W.X."/>
        </authorList>
    </citation>
    <scope>NUCLEOTIDE SEQUENCE [LARGE SCALE GENOMIC DNA]</scope>
    <source>
        <strain evidence="4 6">CCBAU 23252</strain>
    </source>
</reference>
<dbReference type="NCBIfam" id="NF002348">
    <property type="entry name" value="PRK01310.1"/>
    <property type="match status" value="1"/>
</dbReference>
<dbReference type="SMART" id="SM01152">
    <property type="entry name" value="DUF167"/>
    <property type="match status" value="1"/>
</dbReference>
<comment type="similarity">
    <text evidence="1 2">Belongs to the UPF0235 family.</text>
</comment>
<sequence length="103" mass="11347">MSRPWRLFDDHLRLAVRLTPNGGRDAIDGIEADGEGEALLKARVTSVPEKGKANKALILLIAQSLRIPKSSVSFVSGETARKKILRIDGDPEDLARKLEAFLR</sequence>
<evidence type="ECO:0000256" key="1">
    <source>
        <dbReference type="ARBA" id="ARBA00010364"/>
    </source>
</evidence>
<comment type="caution">
    <text evidence="4">The sequence shown here is derived from an EMBL/GenBank/DDBJ whole genome shotgun (WGS) entry which is preliminary data.</text>
</comment>
<dbReference type="HAMAP" id="MF_00634">
    <property type="entry name" value="UPF0235"/>
    <property type="match status" value="1"/>
</dbReference>
<gene>
    <name evidence="3" type="ORF">CO662_17875</name>
    <name evidence="4" type="ORF">EEQ99_26050</name>
</gene>
<dbReference type="NCBIfam" id="TIGR00251">
    <property type="entry name" value="DUF167 family protein"/>
    <property type="match status" value="1"/>
</dbReference>
<dbReference type="EMBL" id="NWSL01000010">
    <property type="protein sequence ID" value="PDS50730.1"/>
    <property type="molecule type" value="Genomic_DNA"/>
</dbReference>
<organism evidence="4 6">
    <name type="scientific">Rhizobium anhuiense</name>
    <dbReference type="NCBI Taxonomy" id="1184720"/>
    <lineage>
        <taxon>Bacteria</taxon>
        <taxon>Pseudomonadati</taxon>
        <taxon>Pseudomonadota</taxon>
        <taxon>Alphaproteobacteria</taxon>
        <taxon>Hyphomicrobiales</taxon>
        <taxon>Rhizobiaceae</taxon>
        <taxon>Rhizobium/Agrobacterium group</taxon>
        <taxon>Rhizobium</taxon>
    </lineage>
</organism>
<dbReference type="SUPFAM" id="SSF69786">
    <property type="entry name" value="YggU-like"/>
    <property type="match status" value="1"/>
</dbReference>
<protein>
    <recommendedName>
        <fullName evidence="2">UPF0235 protein CO662_17875</fullName>
    </recommendedName>
</protein>
<evidence type="ECO:0000313" key="3">
    <source>
        <dbReference type="EMBL" id="PDS50730.1"/>
    </source>
</evidence>
<dbReference type="Proteomes" id="UP000273611">
    <property type="component" value="Unassembled WGS sequence"/>
</dbReference>
<evidence type="ECO:0000256" key="2">
    <source>
        <dbReference type="HAMAP-Rule" id="MF_00634"/>
    </source>
</evidence>
<dbReference type="GeneID" id="75222171"/>
<keyword evidence="5" id="KW-1185">Reference proteome</keyword>
<accession>A0A432NE55</accession>
<evidence type="ECO:0000313" key="4">
    <source>
        <dbReference type="EMBL" id="RUL97868.1"/>
    </source>
</evidence>
<dbReference type="Pfam" id="PF02594">
    <property type="entry name" value="DUF167"/>
    <property type="match status" value="1"/>
</dbReference>
<proteinExistence type="inferred from homology"/>
<reference evidence="4" key="3">
    <citation type="submission" date="2018-11" db="EMBL/GenBank/DDBJ databases">
        <authorList>
            <person name="Huo Y."/>
        </authorList>
    </citation>
    <scope>NUCLEOTIDE SEQUENCE</scope>
    <source>
        <strain evidence="4">CCBAU 23252</strain>
    </source>
</reference>
<dbReference type="EMBL" id="RIBW01000015">
    <property type="protein sequence ID" value="RUL97868.1"/>
    <property type="molecule type" value="Genomic_DNA"/>
</dbReference>
<dbReference type="InterPro" id="IPR036591">
    <property type="entry name" value="YggU-like_sf"/>
</dbReference>
<dbReference type="Proteomes" id="UP000219972">
    <property type="component" value="Unassembled WGS sequence"/>
</dbReference>
<evidence type="ECO:0000313" key="6">
    <source>
        <dbReference type="Proteomes" id="UP000273611"/>
    </source>
</evidence>
<dbReference type="InterPro" id="IPR003746">
    <property type="entry name" value="DUF167"/>
</dbReference>
<dbReference type="Gene3D" id="3.30.1200.10">
    <property type="entry name" value="YggU-like"/>
    <property type="match status" value="1"/>
</dbReference>
<reference evidence="3 5" key="2">
    <citation type="submission" date="2017-09" db="EMBL/GenBank/DDBJ databases">
        <title>Comparative genomics of rhizobia isolated from Phaseolus vulgaris in China.</title>
        <authorList>
            <person name="Tong W."/>
        </authorList>
    </citation>
    <scope>NUCLEOTIDE SEQUENCE [LARGE SCALE GENOMIC DNA]</scope>
    <source>
        <strain evidence="3 5">Y27</strain>
    </source>
</reference>
<dbReference type="AlphaFoldDB" id="A0A432NE55"/>
<dbReference type="RefSeq" id="WP_028757792.1">
    <property type="nucleotide sequence ID" value="NZ_BMFI01000014.1"/>
</dbReference>